<dbReference type="InterPro" id="IPR005719">
    <property type="entry name" value="Dihydroorotate_DH_2"/>
</dbReference>
<dbReference type="InterPro" id="IPR001295">
    <property type="entry name" value="Dihydroorotate_DH_CS"/>
</dbReference>
<comment type="catalytic activity">
    <reaction evidence="13">
        <text>(S)-dihydroorotate + a quinone = orotate + a quinol</text>
        <dbReference type="Rhea" id="RHEA:30187"/>
        <dbReference type="ChEBI" id="CHEBI:24646"/>
        <dbReference type="ChEBI" id="CHEBI:30839"/>
        <dbReference type="ChEBI" id="CHEBI:30864"/>
        <dbReference type="ChEBI" id="CHEBI:132124"/>
        <dbReference type="EC" id="1.3.5.2"/>
    </reaction>
</comment>
<comment type="subcellular location">
    <subcellularLocation>
        <location evidence="3">Membrane</location>
    </subcellularLocation>
</comment>
<evidence type="ECO:0000256" key="5">
    <source>
        <dbReference type="ARBA" id="ARBA00005359"/>
    </source>
</evidence>
<organism evidence="16 17">
    <name type="scientific">Candidatus Liberibacter africanus PTSAPSY</name>
    <dbReference type="NCBI Taxonomy" id="1277257"/>
    <lineage>
        <taxon>Bacteria</taxon>
        <taxon>Pseudomonadati</taxon>
        <taxon>Pseudomonadota</taxon>
        <taxon>Alphaproteobacteria</taxon>
        <taxon>Hyphomicrobiales</taxon>
        <taxon>Rhizobiaceae</taxon>
        <taxon>Liberibacter</taxon>
    </lineage>
</organism>
<evidence type="ECO:0000256" key="7">
    <source>
        <dbReference type="ARBA" id="ARBA00018366"/>
    </source>
</evidence>
<dbReference type="PROSITE" id="PS00912">
    <property type="entry name" value="DHODEHASE_2"/>
    <property type="match status" value="1"/>
</dbReference>
<evidence type="ECO:0000256" key="9">
    <source>
        <dbReference type="ARBA" id="ARBA00022643"/>
    </source>
</evidence>
<evidence type="ECO:0000256" key="6">
    <source>
        <dbReference type="ARBA" id="ARBA00012791"/>
    </source>
</evidence>
<evidence type="ECO:0000313" key="16">
    <source>
        <dbReference type="EMBL" id="AKK20221.1"/>
    </source>
</evidence>
<dbReference type="EC" id="1.3.5.2" evidence="6 14"/>
<dbReference type="STRING" id="1277257.G293_02965"/>
<evidence type="ECO:0000256" key="10">
    <source>
        <dbReference type="ARBA" id="ARBA00022975"/>
    </source>
</evidence>
<comment type="function">
    <text evidence="2">Catalyzes the conversion of dihydroorotate to orotate with quinone as electron acceptor.</text>
</comment>
<dbReference type="AlphaFoldDB" id="A0A0G3I2W1"/>
<dbReference type="GO" id="GO:0005737">
    <property type="term" value="C:cytoplasm"/>
    <property type="evidence" value="ECO:0007669"/>
    <property type="project" value="InterPro"/>
</dbReference>
<dbReference type="NCBIfam" id="NF003645">
    <property type="entry name" value="PRK05286.1-2"/>
    <property type="match status" value="1"/>
</dbReference>
<evidence type="ECO:0000256" key="8">
    <source>
        <dbReference type="ARBA" id="ARBA00022630"/>
    </source>
</evidence>
<keyword evidence="8" id="KW-0285">Flavoprotein</keyword>
<dbReference type="OrthoDB" id="9802377at2"/>
<dbReference type="Pfam" id="PF01180">
    <property type="entry name" value="DHO_dh"/>
    <property type="match status" value="1"/>
</dbReference>
<evidence type="ECO:0000256" key="1">
    <source>
        <dbReference type="ARBA" id="ARBA00001917"/>
    </source>
</evidence>
<comment type="pathway">
    <text evidence="4">Pyrimidine metabolism; UMP biosynthesis via de novo pathway; orotate from (S)-dihydroorotate (quinone route): step 1/1.</text>
</comment>
<dbReference type="GO" id="GO:0106430">
    <property type="term" value="F:dihydroorotate dehydrogenase (quinone) activity"/>
    <property type="evidence" value="ECO:0007669"/>
    <property type="project" value="UniProtKB-EC"/>
</dbReference>
<keyword evidence="17" id="KW-1185">Reference proteome</keyword>
<evidence type="ECO:0000256" key="2">
    <source>
        <dbReference type="ARBA" id="ARBA00003125"/>
    </source>
</evidence>
<dbReference type="KEGG" id="lau:G293_02965"/>
<evidence type="ECO:0000259" key="15">
    <source>
        <dbReference type="Pfam" id="PF01180"/>
    </source>
</evidence>
<keyword evidence="9" id="KW-0288">FMN</keyword>
<dbReference type="SUPFAM" id="SSF51395">
    <property type="entry name" value="FMN-linked oxidoreductases"/>
    <property type="match status" value="1"/>
</dbReference>
<keyword evidence="12" id="KW-0472">Membrane</keyword>
<protein>
    <recommendedName>
        <fullName evidence="7 14">Dihydroorotate dehydrogenase (quinone)</fullName>
        <ecNumber evidence="6 14">1.3.5.2</ecNumber>
    </recommendedName>
</protein>
<evidence type="ECO:0000256" key="12">
    <source>
        <dbReference type="ARBA" id="ARBA00023136"/>
    </source>
</evidence>
<dbReference type="Proteomes" id="UP000035503">
    <property type="component" value="Chromosome"/>
</dbReference>
<sequence length="362" mass="39920">MLSVIHKLALRGLLNVDPEIAHRLSIIALKSGILSFFPLQNDFRLNTKVANISFPNPLGMAAGYDKNAEVPIELFKLGFGFVEIGTITPNPQKGNQCPRVFRLAKDRAIINKLGFNNEGYHAVFSRLSTIKPTFPIGINLGANKDSKNFILDYVSGIRLFSTIASYFTINISSPNTPGLRDMQKKQNIEMLLTHVMQARKEEKIKTGKSVPIFLKISPDLSEKELDDIASAVISHKVEGIVVSNTTLDRKGLQDSHLQEKGGGLSGPPLFQKSTIILAKIRQRIGPKTAIIGTGGISSTKDALEKIMAGANLIQLYSAMIYEGASLPKRIIKGLSDFLTKENEVNFENIRGSRTEYWAKKEL</sequence>
<evidence type="ECO:0000256" key="13">
    <source>
        <dbReference type="ARBA" id="ARBA00048639"/>
    </source>
</evidence>
<keyword evidence="11" id="KW-0560">Oxidoreductase</keyword>
<dbReference type="CDD" id="cd04738">
    <property type="entry name" value="DHOD_2_like"/>
    <property type="match status" value="1"/>
</dbReference>
<dbReference type="PANTHER" id="PTHR48109:SF4">
    <property type="entry name" value="DIHYDROOROTATE DEHYDROGENASE (QUINONE), MITOCHONDRIAL"/>
    <property type="match status" value="1"/>
</dbReference>
<gene>
    <name evidence="16" type="ORF">G293_02965</name>
</gene>
<evidence type="ECO:0000256" key="3">
    <source>
        <dbReference type="ARBA" id="ARBA00004370"/>
    </source>
</evidence>
<comment type="similarity">
    <text evidence="5">Belongs to the dihydroorotate dehydrogenase family. Type 2 subfamily.</text>
</comment>
<evidence type="ECO:0000256" key="14">
    <source>
        <dbReference type="NCBIfam" id="TIGR01036"/>
    </source>
</evidence>
<reference evidence="16 17" key="1">
    <citation type="journal article" date="2015" name="Genome Announc.">
        <title>Complete Genome Sequence of 'Candidatus Liberibacter africanus,' a Bacterium Associated with Citrus Huanglongbing.</title>
        <authorList>
            <person name="Lin H."/>
            <person name="Pietersen G."/>
            <person name="Han C."/>
            <person name="Read D.A."/>
            <person name="Lou B."/>
            <person name="Gupta G."/>
            <person name="Civerolo E.L."/>
        </authorList>
    </citation>
    <scope>NUCLEOTIDE SEQUENCE [LARGE SCALE GENOMIC DNA]</scope>
    <source>
        <strain evidence="16 17">PTSAPSY</strain>
    </source>
</reference>
<comment type="cofactor">
    <cofactor evidence="1">
        <name>FMN</name>
        <dbReference type="ChEBI" id="CHEBI:58210"/>
    </cofactor>
</comment>
<dbReference type="GO" id="GO:0006207">
    <property type="term" value="P:'de novo' pyrimidine nucleobase biosynthetic process"/>
    <property type="evidence" value="ECO:0007669"/>
    <property type="project" value="UniProtKB-UniRule"/>
</dbReference>
<dbReference type="Gene3D" id="3.20.20.70">
    <property type="entry name" value="Aldolase class I"/>
    <property type="match status" value="1"/>
</dbReference>
<dbReference type="InterPro" id="IPR005720">
    <property type="entry name" value="Dihydroorotate_DH_cat"/>
</dbReference>
<feature type="domain" description="Dihydroorotate dehydrogenase catalytic" evidence="15">
    <location>
        <begin position="45"/>
        <end position="338"/>
    </location>
</feature>
<dbReference type="GO" id="GO:0044205">
    <property type="term" value="P:'de novo' UMP biosynthetic process"/>
    <property type="evidence" value="ECO:0007669"/>
    <property type="project" value="UniProtKB-UniPathway"/>
</dbReference>
<dbReference type="NCBIfam" id="NF003652">
    <property type="entry name" value="PRK05286.2-5"/>
    <property type="match status" value="1"/>
</dbReference>
<dbReference type="NCBIfam" id="TIGR01036">
    <property type="entry name" value="pyrD_sub2"/>
    <property type="match status" value="1"/>
</dbReference>
<dbReference type="EMBL" id="CP004021">
    <property type="protein sequence ID" value="AKK20221.1"/>
    <property type="molecule type" value="Genomic_DNA"/>
</dbReference>
<evidence type="ECO:0000256" key="4">
    <source>
        <dbReference type="ARBA" id="ARBA00005161"/>
    </source>
</evidence>
<dbReference type="PATRIC" id="fig|1277257.4.peg.637"/>
<dbReference type="PANTHER" id="PTHR48109">
    <property type="entry name" value="DIHYDROOROTATE DEHYDROGENASE (QUINONE), MITOCHONDRIAL-RELATED"/>
    <property type="match status" value="1"/>
</dbReference>
<keyword evidence="10" id="KW-0665">Pyrimidine biosynthesis</keyword>
<dbReference type="InterPro" id="IPR013785">
    <property type="entry name" value="Aldolase_TIM"/>
</dbReference>
<dbReference type="InterPro" id="IPR050074">
    <property type="entry name" value="DHO_dehydrogenase"/>
</dbReference>
<evidence type="ECO:0000256" key="11">
    <source>
        <dbReference type="ARBA" id="ARBA00023002"/>
    </source>
</evidence>
<name>A0A0G3I2W1_LIBAF</name>
<evidence type="ECO:0000313" key="17">
    <source>
        <dbReference type="Proteomes" id="UP000035503"/>
    </source>
</evidence>
<dbReference type="RefSeq" id="WP_047264235.1">
    <property type="nucleotide sequence ID" value="NZ_CP004021.1"/>
</dbReference>
<dbReference type="PROSITE" id="PS00911">
    <property type="entry name" value="DHODEHASE_1"/>
    <property type="match status" value="1"/>
</dbReference>
<accession>A0A0G3I2W1</accession>
<dbReference type="GO" id="GO:0016020">
    <property type="term" value="C:membrane"/>
    <property type="evidence" value="ECO:0007669"/>
    <property type="project" value="UniProtKB-SubCell"/>
</dbReference>
<dbReference type="UniPathway" id="UPA00070">
    <property type="reaction ID" value="UER00946"/>
</dbReference>
<proteinExistence type="inferred from homology"/>